<gene>
    <name evidence="2" type="ORF">AVDCRST_MAG49-806</name>
</gene>
<evidence type="ECO:0000313" key="2">
    <source>
        <dbReference type="EMBL" id="CAA9540580.1"/>
    </source>
</evidence>
<feature type="compositionally biased region" description="Low complexity" evidence="1">
    <location>
        <begin position="47"/>
        <end position="77"/>
    </location>
</feature>
<sequence length="99" mass="11026">CRSPSASAWPGWSFAAPGGPPPRSVAPTAWRTWPGSAPAWRRRWRWRSLGPPSRSRPPAGANARRWRSWSPRSVAWPSSPPRPSRSTGGRRARSRCPAY</sequence>
<feature type="compositionally biased region" description="Basic residues" evidence="1">
    <location>
        <begin position="88"/>
        <end position="99"/>
    </location>
</feature>
<dbReference type="EMBL" id="CADCWG010000052">
    <property type="protein sequence ID" value="CAA9540580.1"/>
    <property type="molecule type" value="Genomic_DNA"/>
</dbReference>
<evidence type="ECO:0000256" key="1">
    <source>
        <dbReference type="SAM" id="MobiDB-lite"/>
    </source>
</evidence>
<name>A0A6J4U519_9BACT</name>
<protein>
    <submittedName>
        <fullName evidence="2">Uncharacterized protein</fullName>
    </submittedName>
</protein>
<organism evidence="2">
    <name type="scientific">uncultured Thermomicrobiales bacterium</name>
    <dbReference type="NCBI Taxonomy" id="1645740"/>
    <lineage>
        <taxon>Bacteria</taxon>
        <taxon>Pseudomonadati</taxon>
        <taxon>Thermomicrobiota</taxon>
        <taxon>Thermomicrobia</taxon>
        <taxon>Thermomicrobiales</taxon>
        <taxon>environmental samples</taxon>
    </lineage>
</organism>
<feature type="region of interest" description="Disordered" evidence="1">
    <location>
        <begin position="1"/>
        <end position="99"/>
    </location>
</feature>
<accession>A0A6J4U519</accession>
<dbReference type="AlphaFoldDB" id="A0A6J4U519"/>
<reference evidence="2" key="1">
    <citation type="submission" date="2020-02" db="EMBL/GenBank/DDBJ databases">
        <authorList>
            <person name="Meier V. D."/>
        </authorList>
    </citation>
    <scope>NUCLEOTIDE SEQUENCE</scope>
    <source>
        <strain evidence="2">AVDCRST_MAG49</strain>
    </source>
</reference>
<feature type="non-terminal residue" evidence="2">
    <location>
        <position position="99"/>
    </location>
</feature>
<proteinExistence type="predicted"/>
<feature type="non-terminal residue" evidence="2">
    <location>
        <position position="1"/>
    </location>
</feature>